<name>A0A512H4C1_9PROT</name>
<feature type="binding site" evidence="8">
    <location>
        <position position="211"/>
    </location>
    <ligand>
        <name>ATP</name>
        <dbReference type="ChEBI" id="CHEBI:30616"/>
    </ligand>
</feature>
<reference evidence="15 16" key="1">
    <citation type="submission" date="2019-07" db="EMBL/GenBank/DDBJ databases">
        <title>Whole genome shotgun sequence of Rhodospirillum oryzae NBRC 107573.</title>
        <authorList>
            <person name="Hosoyama A."/>
            <person name="Uohara A."/>
            <person name="Ohji S."/>
            <person name="Ichikawa N."/>
        </authorList>
    </citation>
    <scope>NUCLEOTIDE SEQUENCE [LARGE SCALE GENOMIC DNA]</scope>
    <source>
        <strain evidence="15 16">NBRC 107573</strain>
    </source>
</reference>
<comment type="function">
    <text evidence="8 10">Plays an essential role in the initiation and regulation of chromosomal replication. ATP-DnaA binds to the origin of replication (oriC) to initiate formation of the DNA replication initiation complex once per cell cycle. Binds the DnaA box (a 9 base pair repeat at the origin) and separates the double-stranded (ds)DNA. Forms a right-handed helical filament on oriC DNA; dsDNA binds to the exterior of the filament while single-stranded (ss)DNA is stabiized in the filament's interior. The ATP-DnaA-oriC complex binds and stabilizes one strand of the AT-rich DNA unwinding element (DUE), permitting loading of DNA polymerase. After initiation quickly degrades to an ADP-DnaA complex that is not apt for DNA replication. Binds acidic phospholipids.</text>
</comment>
<dbReference type="EMBL" id="BJZO01000007">
    <property type="protein sequence ID" value="GEO80283.1"/>
    <property type="molecule type" value="Genomic_DNA"/>
</dbReference>
<feature type="region of interest" description="Domain III, AAA+ region" evidence="8">
    <location>
        <begin position="165"/>
        <end position="381"/>
    </location>
</feature>
<dbReference type="Gene3D" id="1.10.8.60">
    <property type="match status" value="1"/>
</dbReference>
<dbReference type="CDD" id="cd00009">
    <property type="entry name" value="AAA"/>
    <property type="match status" value="1"/>
</dbReference>
<evidence type="ECO:0000256" key="9">
    <source>
        <dbReference type="NCBIfam" id="TIGR00362"/>
    </source>
</evidence>
<dbReference type="InterPro" id="IPR013159">
    <property type="entry name" value="DnaA_C"/>
</dbReference>
<feature type="compositionally biased region" description="Low complexity" evidence="12">
    <location>
        <begin position="137"/>
        <end position="155"/>
    </location>
</feature>
<feature type="region of interest" description="Domain IV, binds dsDNA" evidence="8">
    <location>
        <begin position="382"/>
        <end position="501"/>
    </location>
</feature>
<dbReference type="GO" id="GO:0005886">
    <property type="term" value="C:plasma membrane"/>
    <property type="evidence" value="ECO:0007669"/>
    <property type="project" value="TreeGrafter"/>
</dbReference>
<dbReference type="PROSITE" id="PS01008">
    <property type="entry name" value="DNAA"/>
    <property type="match status" value="1"/>
</dbReference>
<evidence type="ECO:0000256" key="12">
    <source>
        <dbReference type="SAM" id="MobiDB-lite"/>
    </source>
</evidence>
<evidence type="ECO:0000256" key="2">
    <source>
        <dbReference type="ARBA" id="ARBA00022490"/>
    </source>
</evidence>
<feature type="compositionally biased region" description="Pro residues" evidence="12">
    <location>
        <begin position="94"/>
        <end position="107"/>
    </location>
</feature>
<dbReference type="GO" id="GO:0006275">
    <property type="term" value="P:regulation of DNA replication"/>
    <property type="evidence" value="ECO:0007669"/>
    <property type="project" value="UniProtKB-UniRule"/>
</dbReference>
<dbReference type="GO" id="GO:0008289">
    <property type="term" value="F:lipid binding"/>
    <property type="evidence" value="ECO:0007669"/>
    <property type="project" value="UniProtKB-KW"/>
</dbReference>
<evidence type="ECO:0000256" key="3">
    <source>
        <dbReference type="ARBA" id="ARBA00022705"/>
    </source>
</evidence>
<dbReference type="InterPro" id="IPR010921">
    <property type="entry name" value="Trp_repressor/repl_initiator"/>
</dbReference>
<comment type="similarity">
    <text evidence="1 8 11">Belongs to the DnaA family.</text>
</comment>
<dbReference type="Pfam" id="PF00308">
    <property type="entry name" value="Bac_DnaA"/>
    <property type="match status" value="1"/>
</dbReference>
<dbReference type="PANTHER" id="PTHR30050:SF2">
    <property type="entry name" value="CHROMOSOMAL REPLICATION INITIATOR PROTEIN DNAA"/>
    <property type="match status" value="1"/>
</dbReference>
<dbReference type="CDD" id="cd06571">
    <property type="entry name" value="Bac_DnaA_C"/>
    <property type="match status" value="1"/>
</dbReference>
<keyword evidence="6 8" id="KW-0446">Lipid-binding</keyword>
<dbReference type="InterPro" id="IPR001957">
    <property type="entry name" value="Chromosome_initiator_DnaA"/>
</dbReference>
<organism evidence="15 16">
    <name type="scientific">Pararhodospirillum oryzae</name>
    <dbReference type="NCBI Taxonomy" id="478448"/>
    <lineage>
        <taxon>Bacteria</taxon>
        <taxon>Pseudomonadati</taxon>
        <taxon>Pseudomonadota</taxon>
        <taxon>Alphaproteobacteria</taxon>
        <taxon>Rhodospirillales</taxon>
        <taxon>Rhodospirillaceae</taxon>
        <taxon>Pararhodospirillum</taxon>
    </lineage>
</organism>
<sequence length="501" mass="55486">MDGTSGRDGSALVRWDRVRGQLKREFGEAAFRTWVQPLTLSQIGAGSVRLGVPTRFMRDWVMTHYGDRIRSLWSEIDPSVRIVDFVVESGAPRPAAPPAPPPAPLPAPATRARAGRTARAATSDETRAMPAAPAPQTTRIEPAPTPAAAPAASTREAADDGLSAPLDPRFTFDNFVVGKPNEFAYAAAKRVAETEGVSFNPLFLYGGVGLGKTHLMHAIARRLRENQAGCRVIYLSAEQFMHRFIRALRQQDTLSFKEQFRSVDVLMVDDIQFISGKESTQEEFFHTFNALVDQGSQIVLSADKSPSDLENIGQRLRSRMGCGLVADLHPTTYELRLGILQSKAEQMGVEVPSRVLEFIAHKVTTNGREVEGALIRLVAHAQLVGRTLTVETAQEVLHDLVRAYDRRVSIEDIQKKVAEHFKIRLADMHSARRARAIARPRQVAMYLSKQLTSRSLPDIGRNFGGRDHTTVMHAVRKIEELMAGDPAFAEDVDLLRRMLES</sequence>
<comment type="caution">
    <text evidence="15">The sequence shown here is derived from an EMBL/GenBank/DDBJ whole genome shotgun (WGS) entry which is preliminary data.</text>
</comment>
<accession>A0A512H4C1</accession>
<comment type="subcellular location">
    <subcellularLocation>
        <location evidence="8">Cytoplasm</location>
    </subcellularLocation>
</comment>
<dbReference type="InterPro" id="IPR020591">
    <property type="entry name" value="Chromosome_initiator_DnaA-like"/>
</dbReference>
<evidence type="ECO:0000313" key="15">
    <source>
        <dbReference type="EMBL" id="GEO80283.1"/>
    </source>
</evidence>
<evidence type="ECO:0000256" key="5">
    <source>
        <dbReference type="ARBA" id="ARBA00022840"/>
    </source>
</evidence>
<gene>
    <name evidence="8 15" type="primary">dnaA</name>
    <name evidence="15" type="ORF">ROR02_04140</name>
</gene>
<feature type="domain" description="Chromosomal replication initiator DnaA C-terminal" evidence="14">
    <location>
        <begin position="409"/>
        <end position="478"/>
    </location>
</feature>
<dbReference type="InterPro" id="IPR013317">
    <property type="entry name" value="DnaA_dom"/>
</dbReference>
<dbReference type="GO" id="GO:0006270">
    <property type="term" value="P:DNA replication initiation"/>
    <property type="evidence" value="ECO:0007669"/>
    <property type="project" value="UniProtKB-UniRule"/>
</dbReference>
<dbReference type="SMART" id="SM00760">
    <property type="entry name" value="Bac_DnaA_C"/>
    <property type="match status" value="1"/>
</dbReference>
<dbReference type="Pfam" id="PF08299">
    <property type="entry name" value="Bac_DnaA_C"/>
    <property type="match status" value="1"/>
</dbReference>
<evidence type="ECO:0000259" key="13">
    <source>
        <dbReference type="SMART" id="SM00382"/>
    </source>
</evidence>
<keyword evidence="16" id="KW-1185">Reference proteome</keyword>
<keyword evidence="4 8" id="KW-0547">Nucleotide-binding</keyword>
<dbReference type="GO" id="GO:0005737">
    <property type="term" value="C:cytoplasm"/>
    <property type="evidence" value="ECO:0007669"/>
    <property type="project" value="UniProtKB-SubCell"/>
</dbReference>
<dbReference type="RefSeq" id="WP_147162348.1">
    <property type="nucleotide sequence ID" value="NZ_BJZO01000007.1"/>
</dbReference>
<keyword evidence="7 8" id="KW-0238">DNA-binding</keyword>
<comment type="caution">
    <text evidence="8">Lacks conserved residue(s) required for the propagation of feature annotation.</text>
</comment>
<dbReference type="InterPro" id="IPR027417">
    <property type="entry name" value="P-loop_NTPase"/>
</dbReference>
<evidence type="ECO:0000256" key="6">
    <source>
        <dbReference type="ARBA" id="ARBA00023121"/>
    </source>
</evidence>
<dbReference type="GO" id="GO:0003688">
    <property type="term" value="F:DNA replication origin binding"/>
    <property type="evidence" value="ECO:0007669"/>
    <property type="project" value="UniProtKB-UniRule"/>
</dbReference>
<evidence type="ECO:0000256" key="11">
    <source>
        <dbReference type="RuleBase" id="RU004227"/>
    </source>
</evidence>
<dbReference type="InterPro" id="IPR003593">
    <property type="entry name" value="AAA+_ATPase"/>
</dbReference>
<evidence type="ECO:0000256" key="10">
    <source>
        <dbReference type="RuleBase" id="RU000577"/>
    </source>
</evidence>
<dbReference type="AlphaFoldDB" id="A0A512H4C1"/>
<feature type="binding site" evidence="8">
    <location>
        <position position="212"/>
    </location>
    <ligand>
        <name>ATP</name>
        <dbReference type="ChEBI" id="CHEBI:30616"/>
    </ligand>
</feature>
<dbReference type="PRINTS" id="PR00051">
    <property type="entry name" value="DNAA"/>
</dbReference>
<dbReference type="FunFam" id="3.40.50.300:FF:000668">
    <property type="entry name" value="Chromosomal replication initiator protein DnaA"/>
    <property type="match status" value="1"/>
</dbReference>
<feature type="region of interest" description="Domain I, interacts with DnaA modulators" evidence="8">
    <location>
        <begin position="1"/>
        <end position="125"/>
    </location>
</feature>
<dbReference type="PANTHER" id="PTHR30050">
    <property type="entry name" value="CHROMOSOMAL REPLICATION INITIATOR PROTEIN DNAA"/>
    <property type="match status" value="1"/>
</dbReference>
<dbReference type="GO" id="GO:0005524">
    <property type="term" value="F:ATP binding"/>
    <property type="evidence" value="ECO:0007669"/>
    <property type="project" value="UniProtKB-UniRule"/>
</dbReference>
<feature type="compositionally biased region" description="Low complexity" evidence="12">
    <location>
        <begin position="108"/>
        <end position="121"/>
    </location>
</feature>
<dbReference type="Gene3D" id="3.40.50.300">
    <property type="entry name" value="P-loop containing nucleotide triphosphate hydrolases"/>
    <property type="match status" value="1"/>
</dbReference>
<feature type="binding site" evidence="8">
    <location>
        <position position="213"/>
    </location>
    <ligand>
        <name>ATP</name>
        <dbReference type="ChEBI" id="CHEBI:30616"/>
    </ligand>
</feature>
<comment type="subunit">
    <text evidence="8">Oligomerizes as a right-handed, spiral filament on DNA at oriC.</text>
</comment>
<evidence type="ECO:0000256" key="7">
    <source>
        <dbReference type="ARBA" id="ARBA00023125"/>
    </source>
</evidence>
<dbReference type="InterPro" id="IPR038454">
    <property type="entry name" value="DnaA_N_sf"/>
</dbReference>
<evidence type="ECO:0000256" key="4">
    <source>
        <dbReference type="ARBA" id="ARBA00022741"/>
    </source>
</evidence>
<dbReference type="Pfam" id="PF11638">
    <property type="entry name" value="DnaA_N"/>
    <property type="match status" value="1"/>
</dbReference>
<dbReference type="InterPro" id="IPR024633">
    <property type="entry name" value="DnaA_N_dom"/>
</dbReference>
<keyword evidence="2 8" id="KW-0963">Cytoplasm</keyword>
<dbReference type="SUPFAM" id="SSF48295">
    <property type="entry name" value="TrpR-like"/>
    <property type="match status" value="1"/>
</dbReference>
<evidence type="ECO:0000256" key="1">
    <source>
        <dbReference type="ARBA" id="ARBA00006583"/>
    </source>
</evidence>
<evidence type="ECO:0000256" key="8">
    <source>
        <dbReference type="HAMAP-Rule" id="MF_00377"/>
    </source>
</evidence>
<dbReference type="SMART" id="SM00382">
    <property type="entry name" value="AAA"/>
    <property type="match status" value="1"/>
</dbReference>
<evidence type="ECO:0000259" key="14">
    <source>
        <dbReference type="SMART" id="SM00760"/>
    </source>
</evidence>
<dbReference type="InterPro" id="IPR018312">
    <property type="entry name" value="Chromosome_initiator_DnaA_CS"/>
</dbReference>
<dbReference type="Proteomes" id="UP000321567">
    <property type="component" value="Unassembled WGS sequence"/>
</dbReference>
<dbReference type="HAMAP" id="MF_00377">
    <property type="entry name" value="DnaA_bact"/>
    <property type="match status" value="1"/>
</dbReference>
<feature type="region of interest" description="Disordered" evidence="12">
    <location>
        <begin position="92"/>
        <end position="163"/>
    </location>
</feature>
<feature type="binding site" evidence="8">
    <location>
        <position position="209"/>
    </location>
    <ligand>
        <name>ATP</name>
        <dbReference type="ChEBI" id="CHEBI:30616"/>
    </ligand>
</feature>
<dbReference type="Gene3D" id="3.30.300.180">
    <property type="match status" value="1"/>
</dbReference>
<feature type="domain" description="AAA+ ATPase" evidence="13">
    <location>
        <begin position="198"/>
        <end position="331"/>
    </location>
</feature>
<comment type="domain">
    <text evidence="8">Domain I is involved in oligomerization and binding regulators, domain II is flexibile and of varying length in different bacteria, domain III forms the AAA+ region, while domain IV binds dsDNA.</text>
</comment>
<dbReference type="Gene3D" id="1.10.1750.10">
    <property type="match status" value="1"/>
</dbReference>
<dbReference type="SUPFAM" id="SSF52540">
    <property type="entry name" value="P-loop containing nucleoside triphosphate hydrolases"/>
    <property type="match status" value="1"/>
</dbReference>
<keyword evidence="5 8" id="KW-0067">ATP-binding</keyword>
<proteinExistence type="inferred from homology"/>
<keyword evidence="3 8" id="KW-0235">DNA replication</keyword>
<dbReference type="OrthoDB" id="9807019at2"/>
<protein>
    <recommendedName>
        <fullName evidence="8 9">Chromosomal replication initiator protein DnaA</fullName>
    </recommendedName>
</protein>
<evidence type="ECO:0000313" key="16">
    <source>
        <dbReference type="Proteomes" id="UP000321567"/>
    </source>
</evidence>
<dbReference type="NCBIfam" id="TIGR00362">
    <property type="entry name" value="DnaA"/>
    <property type="match status" value="1"/>
</dbReference>